<reference evidence="1 2" key="1">
    <citation type="submission" date="2019-11" db="EMBL/GenBank/DDBJ databases">
        <title>Genomes of ocular Pseudomonas aeruginosa isolates.</title>
        <authorList>
            <person name="Khan M."/>
            <person name="Rice S.A."/>
            <person name="Willcox M.D.P."/>
            <person name="Stapleton F."/>
        </authorList>
    </citation>
    <scope>NUCLEOTIDE SEQUENCE [LARGE SCALE GENOMIC DNA]</scope>
    <source>
        <strain evidence="1 2">PA221</strain>
    </source>
</reference>
<name>A0A6M3UX94_PSEAI</name>
<dbReference type="InterPro" id="IPR025587">
    <property type="entry name" value="DUF4351"/>
</dbReference>
<proteinExistence type="predicted"/>
<organism evidence="1 2">
    <name type="scientific">Pseudomonas aeruginosa</name>
    <dbReference type="NCBI Taxonomy" id="287"/>
    <lineage>
        <taxon>Bacteria</taxon>
        <taxon>Pseudomonadati</taxon>
        <taxon>Pseudomonadota</taxon>
        <taxon>Gammaproteobacteria</taxon>
        <taxon>Pseudomonadales</taxon>
        <taxon>Pseudomonadaceae</taxon>
        <taxon>Pseudomonas</taxon>
    </lineage>
</organism>
<evidence type="ECO:0000313" key="2">
    <source>
        <dbReference type="Proteomes" id="UP000433532"/>
    </source>
</evidence>
<gene>
    <name evidence="1" type="ORF">GNQ48_32890</name>
</gene>
<dbReference type="PANTHER" id="PTHR34611">
    <property type="match status" value="1"/>
</dbReference>
<dbReference type="Pfam" id="PF04754">
    <property type="entry name" value="Transposase_31"/>
    <property type="match status" value="1"/>
</dbReference>
<evidence type="ECO:0000313" key="1">
    <source>
        <dbReference type="EMBL" id="MUI39748.1"/>
    </source>
</evidence>
<dbReference type="InterPro" id="IPR006842">
    <property type="entry name" value="Transposase_31"/>
</dbReference>
<dbReference type="AlphaFoldDB" id="A0A6M3UX94"/>
<dbReference type="Pfam" id="PF14261">
    <property type="entry name" value="DUF4351"/>
    <property type="match status" value="1"/>
</dbReference>
<dbReference type="InterPro" id="IPR051699">
    <property type="entry name" value="Rpn/YhgA-like_nuclease"/>
</dbReference>
<accession>A0A6M3UX94</accession>
<comment type="caution">
    <text evidence="1">The sequence shown here is derived from an EMBL/GenBank/DDBJ whole genome shotgun (WGS) entry which is preliminary data.</text>
</comment>
<dbReference type="PANTHER" id="PTHR34611:SF2">
    <property type="entry name" value="INACTIVE RECOMBINATION-PROMOTING NUCLEASE-LIKE PROTEIN RPNE-RELATED"/>
    <property type="match status" value="1"/>
</dbReference>
<dbReference type="EMBL" id="WOAD01000099">
    <property type="protein sequence ID" value="MUI39748.1"/>
    <property type="molecule type" value="Genomic_DNA"/>
</dbReference>
<protein>
    <submittedName>
        <fullName evidence="1">DUF4351 domain-containing protein</fullName>
    </submittedName>
</protein>
<dbReference type="RefSeq" id="WP_022579633.1">
    <property type="nucleotide sequence ID" value="NZ_CABIPB010000033.1"/>
</dbReference>
<sequence>MAQYDSAYKLLFSHPDLVRDLLRGFVPEQWVQRLDFSTLEKVSGQFVSDDLRDRHNDLLWRVRLDNDHWIYLYLLLEFQSTDDYWMAIRLMTYIGLLYQDLARQRVVLPGQPLPPVFPIVLYNGSARWSGPLDTADLFEIPADSPLAAYKPKLRYFLLDERHLDVTTLPKDDNLVAQVLHLENSAHPQHAIEAVKTLQKLLHAPECDSVRRAFNVWIRHTVAEKLNRQANQLPSTETLEDIYIMLTEHTGQWSETWKREGLQQGLQQGRQEGLQQGRQEGQAALLTRLAERRFGPLSAADRARLEAATQAQLEAWADAILTAQSLAELFTAH</sequence>
<dbReference type="Proteomes" id="UP000433532">
    <property type="component" value="Unassembled WGS sequence"/>
</dbReference>